<evidence type="ECO:0000313" key="3">
    <source>
        <dbReference type="EMBL" id="PVH98347.1"/>
    </source>
</evidence>
<evidence type="ECO:0000313" key="4">
    <source>
        <dbReference type="Proteomes" id="UP000244855"/>
    </source>
</evidence>
<feature type="compositionally biased region" description="Acidic residues" evidence="1">
    <location>
        <begin position="374"/>
        <end position="386"/>
    </location>
</feature>
<feature type="region of interest" description="Disordered" evidence="1">
    <location>
        <begin position="415"/>
        <end position="460"/>
    </location>
</feature>
<feature type="region of interest" description="Disordered" evidence="1">
    <location>
        <begin position="356"/>
        <end position="388"/>
    </location>
</feature>
<accession>A0A2V1DJI7</accession>
<feature type="compositionally biased region" description="Pro residues" evidence="1">
    <location>
        <begin position="435"/>
        <end position="444"/>
    </location>
</feature>
<feature type="region of interest" description="Disordered" evidence="1">
    <location>
        <begin position="511"/>
        <end position="638"/>
    </location>
</feature>
<reference evidence="3 4" key="1">
    <citation type="journal article" date="2018" name="Sci. Rep.">
        <title>Comparative genomics provides insights into the lifestyle and reveals functional heterogeneity of dark septate endophytic fungi.</title>
        <authorList>
            <person name="Knapp D.G."/>
            <person name="Nemeth J.B."/>
            <person name="Barry K."/>
            <person name="Hainaut M."/>
            <person name="Henrissat B."/>
            <person name="Johnson J."/>
            <person name="Kuo A."/>
            <person name="Lim J.H.P."/>
            <person name="Lipzen A."/>
            <person name="Nolan M."/>
            <person name="Ohm R.A."/>
            <person name="Tamas L."/>
            <person name="Grigoriev I.V."/>
            <person name="Spatafora J.W."/>
            <person name="Nagy L.G."/>
            <person name="Kovacs G.M."/>
        </authorList>
    </citation>
    <scope>NUCLEOTIDE SEQUENCE [LARGE SCALE GENOMIC DNA]</scope>
    <source>
        <strain evidence="3 4">DSE2036</strain>
    </source>
</reference>
<feature type="compositionally biased region" description="Low complexity" evidence="1">
    <location>
        <begin position="358"/>
        <end position="373"/>
    </location>
</feature>
<dbReference type="EMBL" id="KZ805415">
    <property type="protein sequence ID" value="PVH98347.1"/>
    <property type="molecule type" value="Genomic_DNA"/>
</dbReference>
<feature type="signal peptide" evidence="2">
    <location>
        <begin position="1"/>
        <end position="32"/>
    </location>
</feature>
<feature type="compositionally biased region" description="Low complexity" evidence="1">
    <location>
        <begin position="445"/>
        <end position="458"/>
    </location>
</feature>
<evidence type="ECO:0000256" key="1">
    <source>
        <dbReference type="SAM" id="MobiDB-lite"/>
    </source>
</evidence>
<dbReference type="Proteomes" id="UP000244855">
    <property type="component" value="Unassembled WGS sequence"/>
</dbReference>
<keyword evidence="2" id="KW-0732">Signal</keyword>
<name>A0A2V1DJI7_9PLEO</name>
<protein>
    <submittedName>
        <fullName evidence="3">Uncharacterized protein</fullName>
    </submittedName>
</protein>
<feature type="compositionally biased region" description="Low complexity" evidence="1">
    <location>
        <begin position="422"/>
        <end position="434"/>
    </location>
</feature>
<feature type="compositionally biased region" description="Low complexity" evidence="1">
    <location>
        <begin position="551"/>
        <end position="568"/>
    </location>
</feature>
<organism evidence="3 4">
    <name type="scientific">Periconia macrospinosa</name>
    <dbReference type="NCBI Taxonomy" id="97972"/>
    <lineage>
        <taxon>Eukaryota</taxon>
        <taxon>Fungi</taxon>
        <taxon>Dikarya</taxon>
        <taxon>Ascomycota</taxon>
        <taxon>Pezizomycotina</taxon>
        <taxon>Dothideomycetes</taxon>
        <taxon>Pleosporomycetidae</taxon>
        <taxon>Pleosporales</taxon>
        <taxon>Massarineae</taxon>
        <taxon>Periconiaceae</taxon>
        <taxon>Periconia</taxon>
    </lineage>
</organism>
<feature type="chain" id="PRO_5015994230" evidence="2">
    <location>
        <begin position="33"/>
        <end position="660"/>
    </location>
</feature>
<keyword evidence="4" id="KW-1185">Reference proteome</keyword>
<evidence type="ECO:0000256" key="2">
    <source>
        <dbReference type="SAM" id="SignalP"/>
    </source>
</evidence>
<feature type="compositionally biased region" description="Low complexity" evidence="1">
    <location>
        <begin position="577"/>
        <end position="586"/>
    </location>
</feature>
<feature type="compositionally biased region" description="Low complexity" evidence="1">
    <location>
        <begin position="593"/>
        <end position="610"/>
    </location>
</feature>
<gene>
    <name evidence="3" type="ORF">DM02DRAFT_657384</name>
</gene>
<proteinExistence type="predicted"/>
<dbReference type="OrthoDB" id="6020543at2759"/>
<feature type="region of interest" description="Disordered" evidence="1">
    <location>
        <begin position="163"/>
        <end position="184"/>
    </location>
</feature>
<feature type="compositionally biased region" description="Basic residues" evidence="1">
    <location>
        <begin position="611"/>
        <end position="626"/>
    </location>
</feature>
<dbReference type="AlphaFoldDB" id="A0A2V1DJI7"/>
<sequence length="660" mass="70986">MAPTPRPTLHLSTLSILFFYLSFLALTPHTLAATLPKPNRHIHKVLGTRDDSTTSAPFTAPKNGPLEKGKGFWGDLGDLADKYNIFDFWSDLFSGKKDGKKVGGNEGKKKSTTTIFVVPTPVEKSVMSSGSLTSTTTTTSKTANQGYGVVTPSVPIYYSTIPISVSEPPPTSSPTSSSTVPSEEEDTFSILPWILPGENISDNVTYPTPTGYAPEEPVVITISDDFPNEPTPTAQTPTTTVIPGEEETDTPIFSILPWIPVGQNITDNVTTTPDEEEGGGGYEDSIGILSPTNIYEIESDYTEEPPSLSSPSSGGYGASGGYLSWNSTTLNNSASGSSKTTGLLIYTNPLRPTDVHWPSTSASSTPTLAGYSSYEEEDPEGEEEEGYEKVSTIQTTTTQSRTQFVFVTVYPSPIAAQSQNGSSSTTVVSATTSTPPSPPPPPTKSSPSNQGPSSYYSPPLIPIPFPYNTPSNNTSSSSTLSTLQNICNTTSSSLSPTSQRKTHHPLLISLPLLKPFTPPPSFPSSSNTPAKDDDDDDDDEKRTYFFPGCTPLPTTNTPTSSSSSSSSSLPPPPSQNCTLLLRTLSTCRRRTKPNNNKNNNQTEEQQPNRRTTTRRRRRRRNARKIPPHSPRPIHPLPNLAPLLPLGIFLLPDCDKSGSRS</sequence>